<evidence type="ECO:0000313" key="2">
    <source>
        <dbReference type="Proteomes" id="UP000014568"/>
    </source>
</evidence>
<proteinExistence type="predicted"/>
<sequence>MHILSLDELNEHLNTFDQVKKLDLNYDHEENGYTLTLILSKDLFTENVEKLLIKFVYISDFSLNESFLNNFQQFMSLYIEKNNDQLENVHYQISQVEDENIAFKCKGFLANLI</sequence>
<dbReference type="HOGENOM" id="CLU_170835_0_0_6"/>
<dbReference type="STRING" id="632955.GCA_000829675_00204"/>
<dbReference type="AlphaFoldDB" id="S3NY96"/>
<dbReference type="PATRIC" id="fig|421052.3.peg.2572"/>
<dbReference type="eggNOG" id="ENOG5031STI">
    <property type="taxonomic scope" value="Bacteria"/>
</dbReference>
<dbReference type="EMBL" id="ATGI01000032">
    <property type="protein sequence ID" value="EPF71601.1"/>
    <property type="molecule type" value="Genomic_DNA"/>
</dbReference>
<organism evidence="1 2">
    <name type="scientific">Acinetobacter rudis CIP 110305</name>
    <dbReference type="NCBI Taxonomy" id="421052"/>
    <lineage>
        <taxon>Bacteria</taxon>
        <taxon>Pseudomonadati</taxon>
        <taxon>Pseudomonadota</taxon>
        <taxon>Gammaproteobacteria</taxon>
        <taxon>Moraxellales</taxon>
        <taxon>Moraxellaceae</taxon>
        <taxon>Acinetobacter</taxon>
    </lineage>
</organism>
<protein>
    <submittedName>
        <fullName evidence="1">Uncharacterized protein</fullName>
    </submittedName>
</protein>
<dbReference type="Proteomes" id="UP000014568">
    <property type="component" value="Unassembled WGS sequence"/>
</dbReference>
<dbReference type="RefSeq" id="WP_016657030.1">
    <property type="nucleotide sequence ID" value="NZ_KE340353.1"/>
</dbReference>
<comment type="caution">
    <text evidence="1">The sequence shown here is derived from an EMBL/GenBank/DDBJ whole genome shotgun (WGS) entry which is preliminary data.</text>
</comment>
<gene>
    <name evidence="1" type="ORF">F945_02634</name>
</gene>
<accession>S3NY96</accession>
<reference evidence="1 2" key="1">
    <citation type="submission" date="2013-06" db="EMBL/GenBank/DDBJ databases">
        <title>The Genome Sequence of Acinetobacter rudis CIP 110305.</title>
        <authorList>
            <consortium name="The Broad Institute Genome Sequencing Platform"/>
            <consortium name="The Broad Institute Genome Sequencing Center for Infectious Disease"/>
            <person name="Cerqueira G."/>
            <person name="Feldgarden M."/>
            <person name="Courvalin P."/>
            <person name="Perichon B."/>
            <person name="Grillot-Courvalin C."/>
            <person name="Clermont D."/>
            <person name="Rocha E."/>
            <person name="Yoon E.-J."/>
            <person name="Nemec A."/>
            <person name="Young S.K."/>
            <person name="Zeng Q."/>
            <person name="Gargeya S."/>
            <person name="Fitzgerald M."/>
            <person name="Abouelleil A."/>
            <person name="Alvarado L."/>
            <person name="Berlin A.M."/>
            <person name="Chapman S.B."/>
            <person name="Dewar J."/>
            <person name="Goldberg J."/>
            <person name="Griggs A."/>
            <person name="Gujja S."/>
            <person name="Hansen M."/>
            <person name="Howarth C."/>
            <person name="Imamovic A."/>
            <person name="Larimer J."/>
            <person name="McCowan C."/>
            <person name="Murphy C."/>
            <person name="Pearson M."/>
            <person name="Priest M."/>
            <person name="Roberts A."/>
            <person name="Saif S."/>
            <person name="Shea T."/>
            <person name="Sykes S."/>
            <person name="Wortman J."/>
            <person name="Nusbaum C."/>
            <person name="Birren B."/>
        </authorList>
    </citation>
    <scope>NUCLEOTIDE SEQUENCE [LARGE SCALE GENOMIC DNA]</scope>
    <source>
        <strain evidence="1 2">CIP 110305</strain>
    </source>
</reference>
<evidence type="ECO:0000313" key="1">
    <source>
        <dbReference type="EMBL" id="EPF71601.1"/>
    </source>
</evidence>
<keyword evidence="2" id="KW-1185">Reference proteome</keyword>
<name>S3NY96_9GAMM</name>